<proteinExistence type="predicted"/>
<reference evidence="1" key="1">
    <citation type="submission" date="2021-01" db="EMBL/GenBank/DDBJ databases">
        <authorList>
            <person name="Sun Q."/>
        </authorList>
    </citation>
    <scope>NUCLEOTIDE SEQUENCE</scope>
    <source>
        <strain evidence="1">YIM B02566</strain>
    </source>
</reference>
<sequence length="475" mass="48953">MTNELTDPAPVGWSDLLSGRHGIYALVLAGGVTLHAVNMYIATTVMPSVIADIGGLDFYAWATTLFVVASILGAALAAKLLKRAGPRGAYVIAALLFGMGTLICSLAVNMPVMLVGRSIQGLGGGFLYALAYGLTRLVLPERLWGRVIALISAMFGIAALVGPAVGGVFAEYHAWRAAFWSLLPFVAAFTLIALSTLPRSSSDRNERAALPLPQLVLLTGAVLAVSAGSLVEDIAWNASGLGAALAMIALIALVEGRTEARLLPRNSFSIATPLGALYCTIALLMLGMQPEIFVPYLLQVLHGQSPLRAGYLAALMAIGWTIGSILSSRWQQSAGARLILLGPVLVLTGLVIFAAFVPLHGQGDLAILAPICAGLLLVGFGIGIAWPGLVTRIYRSAPATEQDLAAGGMTTVQLFAIAFGTALAGMVANIAGLAEPGGVAGASSAALWLAGIFAIAPMLAIAMAVRVLHLTGGRS</sequence>
<accession>A0ACC5R0C3</accession>
<organism evidence="1 2">
    <name type="scientific">Taklimakanibacter albus</name>
    <dbReference type="NCBI Taxonomy" id="2800327"/>
    <lineage>
        <taxon>Bacteria</taxon>
        <taxon>Pseudomonadati</taxon>
        <taxon>Pseudomonadota</taxon>
        <taxon>Alphaproteobacteria</taxon>
        <taxon>Hyphomicrobiales</taxon>
        <taxon>Aestuariivirgaceae</taxon>
        <taxon>Taklimakanibacter</taxon>
    </lineage>
</organism>
<name>A0ACC5R0C3_9HYPH</name>
<gene>
    <name evidence="1" type="ORF">JHL16_05930</name>
</gene>
<comment type="caution">
    <text evidence="1">The sequence shown here is derived from an EMBL/GenBank/DDBJ whole genome shotgun (WGS) entry which is preliminary data.</text>
</comment>
<protein>
    <submittedName>
        <fullName evidence="1">MFS transporter</fullName>
    </submittedName>
</protein>
<dbReference type="EMBL" id="JAENHL010000006">
    <property type="protein sequence ID" value="MBK1865883.1"/>
    <property type="molecule type" value="Genomic_DNA"/>
</dbReference>
<keyword evidence="2" id="KW-1185">Reference proteome</keyword>
<evidence type="ECO:0000313" key="1">
    <source>
        <dbReference type="EMBL" id="MBK1865883.1"/>
    </source>
</evidence>
<dbReference type="Proteomes" id="UP000616151">
    <property type="component" value="Unassembled WGS sequence"/>
</dbReference>
<evidence type="ECO:0000313" key="2">
    <source>
        <dbReference type="Proteomes" id="UP000616151"/>
    </source>
</evidence>